<dbReference type="Proteomes" id="UP000248918">
    <property type="component" value="Unassembled WGS sequence"/>
</dbReference>
<accession>A0A329BEQ8</accession>
<dbReference type="OrthoDB" id="9128359at2"/>
<name>A0A329BEQ8_9BURK</name>
<dbReference type="RefSeq" id="WP_111935463.1">
    <property type="nucleotide sequence ID" value="NZ_CADFFP010000038.1"/>
</dbReference>
<dbReference type="EMBL" id="QLTK01000039">
    <property type="protein sequence ID" value="RAS19611.1"/>
    <property type="molecule type" value="Genomic_DNA"/>
</dbReference>
<protein>
    <submittedName>
        <fullName evidence="1">Uncharacterized protein</fullName>
    </submittedName>
</protein>
<evidence type="ECO:0000313" key="1">
    <source>
        <dbReference type="EMBL" id="RAS19611.1"/>
    </source>
</evidence>
<gene>
    <name evidence="1" type="ORF">BX591_13951</name>
</gene>
<evidence type="ECO:0000313" key="2">
    <source>
        <dbReference type="Proteomes" id="UP000248918"/>
    </source>
</evidence>
<organism evidence="1 2">
    <name type="scientific">Paraburkholderia bryophila</name>
    <dbReference type="NCBI Taxonomy" id="420952"/>
    <lineage>
        <taxon>Bacteria</taxon>
        <taxon>Pseudomonadati</taxon>
        <taxon>Pseudomonadota</taxon>
        <taxon>Betaproteobacteria</taxon>
        <taxon>Burkholderiales</taxon>
        <taxon>Burkholderiaceae</taxon>
        <taxon>Paraburkholderia</taxon>
    </lineage>
</organism>
<proteinExistence type="predicted"/>
<comment type="caution">
    <text evidence="1">The sequence shown here is derived from an EMBL/GenBank/DDBJ whole genome shotgun (WGS) entry which is preliminary data.</text>
</comment>
<sequence>MELHQVVLCRALYVEAETYLVRNDSVHLGLAVSIAQDAVELFLRAVMKDRPVAGQKIPDEFIKCMDYIDATANQDENKYVPLRAKLIELNKARVNFKHYGLIPDKTDARRMLGYVQDFFEIAAERFFGVRFSDLSITDLVTSTAVRERLKLAERGLLEEDLEMAFGHGAEAVDIATGELIMLLSRRRSTFSLSSGLRFDDPAARLVRDIERYVDGTASRSERISLMLALAINVNDLLRFESIVPIVRRMAAGNFTWERMQEASHLTGADAAFAVNFATTFALAVQSRMPAQK</sequence>
<dbReference type="AlphaFoldDB" id="A0A329BEQ8"/>
<reference evidence="1 2" key="1">
    <citation type="submission" date="2018-06" db="EMBL/GenBank/DDBJ databases">
        <title>Genomic Encyclopedia of Type Strains, Phase III (KMG-III): the genomes of soil and plant-associated and newly described type strains.</title>
        <authorList>
            <person name="Whitman W."/>
        </authorList>
    </citation>
    <scope>NUCLEOTIDE SEQUENCE [LARGE SCALE GENOMIC DNA]</scope>
    <source>
        <strain evidence="1 2">LMG 23644</strain>
    </source>
</reference>